<reference evidence="2" key="2">
    <citation type="submission" date="2015-01" db="EMBL/GenBank/DDBJ databases">
        <title>Evolutionary Origins and Diversification of the Mycorrhizal Mutualists.</title>
        <authorList>
            <consortium name="DOE Joint Genome Institute"/>
            <consortium name="Mycorrhizal Genomics Consortium"/>
            <person name="Kohler A."/>
            <person name="Kuo A."/>
            <person name="Nagy L.G."/>
            <person name="Floudas D."/>
            <person name="Copeland A."/>
            <person name="Barry K.W."/>
            <person name="Cichocki N."/>
            <person name="Veneault-Fourrey C."/>
            <person name="LaButti K."/>
            <person name="Lindquist E.A."/>
            <person name="Lipzen A."/>
            <person name="Lundell T."/>
            <person name="Morin E."/>
            <person name="Murat C."/>
            <person name="Riley R."/>
            <person name="Ohm R."/>
            <person name="Sun H."/>
            <person name="Tunlid A."/>
            <person name="Henrissat B."/>
            <person name="Grigoriev I.V."/>
            <person name="Hibbett D.S."/>
            <person name="Martin F."/>
        </authorList>
    </citation>
    <scope>NUCLEOTIDE SEQUENCE [LARGE SCALE GENOMIC DNA]</scope>
    <source>
        <strain evidence="2">441</strain>
    </source>
</reference>
<dbReference type="HOGENOM" id="CLU_2360546_0_0_1"/>
<gene>
    <name evidence="1" type="ORF">PISMIDRAFT_689534</name>
</gene>
<accession>A0A0C9Y5X7</accession>
<name>A0A0C9Y5X7_9AGAM</name>
<dbReference type="EMBL" id="KN834088">
    <property type="protein sequence ID" value="KIK12386.1"/>
    <property type="molecule type" value="Genomic_DNA"/>
</dbReference>
<dbReference type="AlphaFoldDB" id="A0A0C9Y5X7"/>
<evidence type="ECO:0000313" key="2">
    <source>
        <dbReference type="Proteomes" id="UP000054018"/>
    </source>
</evidence>
<keyword evidence="2" id="KW-1185">Reference proteome</keyword>
<proteinExistence type="predicted"/>
<sequence>MAGPVKFGPRRRYRLCRSTTDDESLLEHKDIDFLISRPCIHSSHDTCSSFLSPVITCHRYVPMGSVLTADAIRAPNSTVVIKGADQQPFGRSQPLP</sequence>
<evidence type="ECO:0000313" key="1">
    <source>
        <dbReference type="EMBL" id="KIK12386.1"/>
    </source>
</evidence>
<dbReference type="Proteomes" id="UP000054018">
    <property type="component" value="Unassembled WGS sequence"/>
</dbReference>
<reference evidence="1 2" key="1">
    <citation type="submission" date="2014-04" db="EMBL/GenBank/DDBJ databases">
        <authorList>
            <consortium name="DOE Joint Genome Institute"/>
            <person name="Kuo A."/>
            <person name="Kohler A."/>
            <person name="Costa M.D."/>
            <person name="Nagy L.G."/>
            <person name="Floudas D."/>
            <person name="Copeland A."/>
            <person name="Barry K.W."/>
            <person name="Cichocki N."/>
            <person name="Veneault-Fourrey C."/>
            <person name="LaButti K."/>
            <person name="Lindquist E.A."/>
            <person name="Lipzen A."/>
            <person name="Lundell T."/>
            <person name="Morin E."/>
            <person name="Murat C."/>
            <person name="Sun H."/>
            <person name="Tunlid A."/>
            <person name="Henrissat B."/>
            <person name="Grigoriev I.V."/>
            <person name="Hibbett D.S."/>
            <person name="Martin F."/>
            <person name="Nordberg H.P."/>
            <person name="Cantor M.N."/>
            <person name="Hua S.X."/>
        </authorList>
    </citation>
    <scope>NUCLEOTIDE SEQUENCE [LARGE SCALE GENOMIC DNA]</scope>
    <source>
        <strain evidence="1 2">441</strain>
    </source>
</reference>
<protein>
    <submittedName>
        <fullName evidence="1">Uncharacterized protein</fullName>
    </submittedName>
</protein>
<organism evidence="1 2">
    <name type="scientific">Pisolithus microcarpus 441</name>
    <dbReference type="NCBI Taxonomy" id="765257"/>
    <lineage>
        <taxon>Eukaryota</taxon>
        <taxon>Fungi</taxon>
        <taxon>Dikarya</taxon>
        <taxon>Basidiomycota</taxon>
        <taxon>Agaricomycotina</taxon>
        <taxon>Agaricomycetes</taxon>
        <taxon>Agaricomycetidae</taxon>
        <taxon>Boletales</taxon>
        <taxon>Sclerodermatineae</taxon>
        <taxon>Pisolithaceae</taxon>
        <taxon>Pisolithus</taxon>
    </lineage>
</organism>